<dbReference type="Pfam" id="PF12530">
    <property type="entry name" value="DUF3730"/>
    <property type="match status" value="1"/>
</dbReference>
<keyword evidence="3" id="KW-1185">Reference proteome</keyword>
<name>A0AAW1T200_9CHLO</name>
<gene>
    <name evidence="2" type="ORF">WJX84_010644</name>
</gene>
<dbReference type="Proteomes" id="UP001485043">
    <property type="component" value="Unassembled WGS sequence"/>
</dbReference>
<evidence type="ECO:0000313" key="2">
    <source>
        <dbReference type="EMBL" id="KAK9862640.1"/>
    </source>
</evidence>
<dbReference type="PANTHER" id="PTHR16212">
    <property type="entry name" value="FOCADHESIN FAMILY MEMBER"/>
    <property type="match status" value="1"/>
</dbReference>
<protein>
    <recommendedName>
        <fullName evidence="1">DUF3730 domain-containing protein</fullName>
    </recommendedName>
</protein>
<dbReference type="InterPro" id="IPR016024">
    <property type="entry name" value="ARM-type_fold"/>
</dbReference>
<organism evidence="2 3">
    <name type="scientific">Apatococcus fuscideae</name>
    <dbReference type="NCBI Taxonomy" id="2026836"/>
    <lineage>
        <taxon>Eukaryota</taxon>
        <taxon>Viridiplantae</taxon>
        <taxon>Chlorophyta</taxon>
        <taxon>core chlorophytes</taxon>
        <taxon>Trebouxiophyceae</taxon>
        <taxon>Chlorellales</taxon>
        <taxon>Chlorellaceae</taxon>
        <taxon>Apatococcus</taxon>
    </lineage>
</organism>
<dbReference type="InterPro" id="IPR022542">
    <property type="entry name" value="FOCAD/RST1_DUF3730"/>
</dbReference>
<feature type="domain" description="DUF3730" evidence="1">
    <location>
        <begin position="157"/>
        <end position="261"/>
    </location>
</feature>
<accession>A0AAW1T200</accession>
<reference evidence="2 3" key="1">
    <citation type="journal article" date="2024" name="Nat. Commun.">
        <title>Phylogenomics reveals the evolutionary origins of lichenization in chlorophyte algae.</title>
        <authorList>
            <person name="Puginier C."/>
            <person name="Libourel C."/>
            <person name="Otte J."/>
            <person name="Skaloud P."/>
            <person name="Haon M."/>
            <person name="Grisel S."/>
            <person name="Petersen M."/>
            <person name="Berrin J.G."/>
            <person name="Delaux P.M."/>
            <person name="Dal Grande F."/>
            <person name="Keller J."/>
        </authorList>
    </citation>
    <scope>NUCLEOTIDE SEQUENCE [LARGE SCALE GENOMIC DNA]</scope>
    <source>
        <strain evidence="2 3">SAG 2523</strain>
    </source>
</reference>
<dbReference type="GO" id="GO:0060147">
    <property type="term" value="P:regulation of post-transcriptional gene silencing"/>
    <property type="evidence" value="ECO:0007669"/>
    <property type="project" value="InterPro"/>
</dbReference>
<evidence type="ECO:0000259" key="1">
    <source>
        <dbReference type="Pfam" id="PF12530"/>
    </source>
</evidence>
<dbReference type="SUPFAM" id="SSF48371">
    <property type="entry name" value="ARM repeat"/>
    <property type="match status" value="1"/>
</dbReference>
<evidence type="ECO:0000313" key="3">
    <source>
        <dbReference type="Proteomes" id="UP001485043"/>
    </source>
</evidence>
<dbReference type="InterPro" id="IPR045163">
    <property type="entry name" value="Focadhesin/RST1"/>
</dbReference>
<dbReference type="AlphaFoldDB" id="A0AAW1T200"/>
<dbReference type="EMBL" id="JALJOV010000578">
    <property type="protein sequence ID" value="KAK9862640.1"/>
    <property type="molecule type" value="Genomic_DNA"/>
</dbReference>
<dbReference type="PANTHER" id="PTHR16212:SF4">
    <property type="entry name" value="FOCADHESIN"/>
    <property type="match status" value="1"/>
</dbReference>
<comment type="caution">
    <text evidence="2">The sequence shown here is derived from an EMBL/GenBank/DDBJ whole genome shotgun (WGS) entry which is preliminary data.</text>
</comment>
<sequence length="403" mass="43168">MLSSLWHTPAGNTGALQWLTSLHSQLRQQEPPKQLTKQFADDGSAAQAAPASPALSPMIQMALAALLSHPLPSIKIAAAGVVQEAGRVYPLLGMAFAPVIIQAIQSLLTRIDTKGDDQVSQQGALLALLNTLPAMGAHAAVLPFVLQTLQRLTASGLQLVSAIQAAMEDADDAVASLGLAAIADLCAVDALDFYAAWRVVHQRLPRLPPGPLAAAEWVGMLQHGTLDALVQPERAAAILDLLRGAVHHPAAQVRVAAFKALACWDLELLEQLEAQQPLQQLVEWLLWEDDASAQAACSLLVDKAFLFEHSRRRRYQAAVSPNKSQAPGTAPYTLPEGPLGETLLRLTKTLPHLLLRVEPGKAFQETAQGVRLMLWAPARGPLQATSRPTYNIAGHQQRSVAQP</sequence>
<proteinExistence type="predicted"/>